<dbReference type="Pfam" id="PF02845">
    <property type="entry name" value="CUE"/>
    <property type="match status" value="1"/>
</dbReference>
<feature type="region of interest" description="Disordered" evidence="1">
    <location>
        <begin position="202"/>
        <end position="238"/>
    </location>
</feature>
<dbReference type="Gene3D" id="1.10.8.10">
    <property type="entry name" value="DNA helicase RuvA subunit, C-terminal domain"/>
    <property type="match status" value="1"/>
</dbReference>
<dbReference type="EMBL" id="SGPM01000169">
    <property type="protein sequence ID" value="THH28590.1"/>
    <property type="molecule type" value="Genomic_DNA"/>
</dbReference>
<dbReference type="GO" id="GO:0006511">
    <property type="term" value="P:ubiquitin-dependent protein catabolic process"/>
    <property type="evidence" value="ECO:0007669"/>
    <property type="project" value="TreeGrafter"/>
</dbReference>
<feature type="compositionally biased region" description="Basic and acidic residues" evidence="1">
    <location>
        <begin position="270"/>
        <end position="280"/>
    </location>
</feature>
<feature type="compositionally biased region" description="Low complexity" evidence="1">
    <location>
        <begin position="1"/>
        <end position="14"/>
    </location>
</feature>
<evidence type="ECO:0000256" key="1">
    <source>
        <dbReference type="SAM" id="MobiDB-lite"/>
    </source>
</evidence>
<feature type="domain" description="CUE" evidence="2">
    <location>
        <begin position="38"/>
        <end position="81"/>
    </location>
</feature>
<protein>
    <recommendedName>
        <fullName evidence="2">CUE domain-containing protein</fullName>
    </recommendedName>
</protein>
<dbReference type="PANTHER" id="PTHR16461:SF5">
    <property type="entry name" value="TOLL-INTERACTING PROTEIN"/>
    <property type="match status" value="1"/>
</dbReference>
<feature type="region of interest" description="Disordered" evidence="1">
    <location>
        <begin position="117"/>
        <end position="164"/>
    </location>
</feature>
<dbReference type="AlphaFoldDB" id="A0A4S4MYV6"/>
<comment type="caution">
    <text evidence="3">The sequence shown here is derived from an EMBL/GenBank/DDBJ whole genome shotgun (WGS) entry which is preliminary data.</text>
</comment>
<evidence type="ECO:0000313" key="3">
    <source>
        <dbReference type="EMBL" id="THH28590.1"/>
    </source>
</evidence>
<sequence>MATTAAPPTYNEPPEAAPPPPLQGGEHTQNEETNDNVADTAEIANLKAMFPDFDSGVMLSVLESVNHDQDRAIDVLLGMSDPNYVTAQPAQPPTEEPTDPASALLLDEQLARQLALEDEQEAARHQSRHSSRGNNQSSRATGQSWSRRGGGSQSGQTEGADKADKAGDFQQDFQKTVGQIAESGKRTFSSIVSRVKAKISEFDQNRNAQNQPSGSAQASYDPQSGLNPNAPVDRHAASEAFANEYYARSNVHAPSPNTTGGWTSPIQEVRGYDVGDHTTDRTSAQPVGVPPPTVDPYPTGTTLSTSPGNDVPRPPATSTGSPIDAAKLGILPKRPVSLHGSSAQDHPPPVRRDSDDELEYMENPFEEGQK</sequence>
<dbReference type="InterPro" id="IPR003892">
    <property type="entry name" value="CUE"/>
</dbReference>
<feature type="compositionally biased region" description="Polar residues" evidence="1">
    <location>
        <begin position="205"/>
        <end position="227"/>
    </location>
</feature>
<evidence type="ECO:0000259" key="2">
    <source>
        <dbReference type="PROSITE" id="PS51140"/>
    </source>
</evidence>
<proteinExistence type="predicted"/>
<dbReference type="PANTHER" id="PTHR16461">
    <property type="entry name" value="TOLL-INTERACTING PROTEIN"/>
    <property type="match status" value="1"/>
</dbReference>
<name>A0A4S4MYV6_9APHY</name>
<dbReference type="SUPFAM" id="SSF46934">
    <property type="entry name" value="UBA-like"/>
    <property type="match status" value="1"/>
</dbReference>
<keyword evidence="4" id="KW-1185">Reference proteome</keyword>
<dbReference type="CDD" id="cd14279">
    <property type="entry name" value="CUE"/>
    <property type="match status" value="1"/>
</dbReference>
<dbReference type="SMART" id="SM00546">
    <property type="entry name" value="CUE"/>
    <property type="match status" value="1"/>
</dbReference>
<dbReference type="OrthoDB" id="9942608at2759"/>
<dbReference type="Proteomes" id="UP000308730">
    <property type="component" value="Unassembled WGS sequence"/>
</dbReference>
<dbReference type="GO" id="GO:0043130">
    <property type="term" value="F:ubiquitin binding"/>
    <property type="evidence" value="ECO:0007669"/>
    <property type="project" value="InterPro"/>
</dbReference>
<dbReference type="InterPro" id="IPR009060">
    <property type="entry name" value="UBA-like_sf"/>
</dbReference>
<feature type="region of interest" description="Disordered" evidence="1">
    <location>
        <begin position="250"/>
        <end position="370"/>
    </location>
</feature>
<accession>A0A4S4MYV6</accession>
<dbReference type="GO" id="GO:0005737">
    <property type="term" value="C:cytoplasm"/>
    <property type="evidence" value="ECO:0007669"/>
    <property type="project" value="TreeGrafter"/>
</dbReference>
<evidence type="ECO:0000313" key="4">
    <source>
        <dbReference type="Proteomes" id="UP000308730"/>
    </source>
</evidence>
<feature type="compositionally biased region" description="Polar residues" evidence="1">
    <location>
        <begin position="299"/>
        <end position="308"/>
    </location>
</feature>
<organism evidence="3 4">
    <name type="scientific">Antrodiella citrinella</name>
    <dbReference type="NCBI Taxonomy" id="2447956"/>
    <lineage>
        <taxon>Eukaryota</taxon>
        <taxon>Fungi</taxon>
        <taxon>Dikarya</taxon>
        <taxon>Basidiomycota</taxon>
        <taxon>Agaricomycotina</taxon>
        <taxon>Agaricomycetes</taxon>
        <taxon>Polyporales</taxon>
        <taxon>Steccherinaceae</taxon>
        <taxon>Antrodiella</taxon>
    </lineage>
</organism>
<dbReference type="GO" id="GO:0031624">
    <property type="term" value="F:ubiquitin conjugating enzyme binding"/>
    <property type="evidence" value="ECO:0007669"/>
    <property type="project" value="TreeGrafter"/>
</dbReference>
<dbReference type="PROSITE" id="PS51140">
    <property type="entry name" value="CUE"/>
    <property type="match status" value="1"/>
</dbReference>
<gene>
    <name evidence="3" type="ORF">EUX98_g5590</name>
</gene>
<feature type="compositionally biased region" description="Polar residues" evidence="1">
    <location>
        <begin position="132"/>
        <end position="141"/>
    </location>
</feature>
<feature type="region of interest" description="Disordered" evidence="1">
    <location>
        <begin position="1"/>
        <end position="37"/>
    </location>
</feature>
<reference evidence="3 4" key="1">
    <citation type="submission" date="2019-02" db="EMBL/GenBank/DDBJ databases">
        <title>Genome sequencing of the rare red list fungi Antrodiella citrinella (Flaviporus citrinellus).</title>
        <authorList>
            <person name="Buettner E."/>
            <person name="Kellner H."/>
        </authorList>
    </citation>
    <scope>NUCLEOTIDE SEQUENCE [LARGE SCALE GENOMIC DNA]</scope>
    <source>
        <strain evidence="3 4">DSM 108506</strain>
    </source>
</reference>
<feature type="compositionally biased region" description="Polar residues" evidence="1">
    <location>
        <begin position="255"/>
        <end position="266"/>
    </location>
</feature>